<feature type="transmembrane region" description="Helical" evidence="8">
    <location>
        <begin position="5"/>
        <end position="24"/>
    </location>
</feature>
<dbReference type="Pfam" id="PF02397">
    <property type="entry name" value="Bac_transf"/>
    <property type="match status" value="1"/>
</dbReference>
<organism evidence="10 11">
    <name type="scientific">Paramagnetospirillum caucaseum</name>
    <dbReference type="NCBI Taxonomy" id="1244869"/>
    <lineage>
        <taxon>Bacteria</taxon>
        <taxon>Pseudomonadati</taxon>
        <taxon>Pseudomonadota</taxon>
        <taxon>Alphaproteobacteria</taxon>
        <taxon>Rhodospirillales</taxon>
        <taxon>Magnetospirillaceae</taxon>
        <taxon>Paramagnetospirillum</taxon>
    </lineage>
</organism>
<evidence type="ECO:0000256" key="7">
    <source>
        <dbReference type="ARBA" id="ARBA00023169"/>
    </source>
</evidence>
<dbReference type="eggNOG" id="COG2148">
    <property type="taxonomic scope" value="Bacteria"/>
</dbReference>
<evidence type="ECO:0000313" key="11">
    <source>
        <dbReference type="Proteomes" id="UP000011744"/>
    </source>
</evidence>
<evidence type="ECO:0000256" key="5">
    <source>
        <dbReference type="ARBA" id="ARBA00022989"/>
    </source>
</evidence>
<evidence type="ECO:0000256" key="1">
    <source>
        <dbReference type="ARBA" id="ARBA00004141"/>
    </source>
</evidence>
<keyword evidence="11" id="KW-1185">Reference proteome</keyword>
<keyword evidence="7" id="KW-0270">Exopolysaccharide synthesis</keyword>
<dbReference type="STRING" id="1244869.H261_03698"/>
<evidence type="ECO:0000259" key="9">
    <source>
        <dbReference type="Pfam" id="PF02397"/>
    </source>
</evidence>
<name>M3AEK4_9PROT</name>
<comment type="caution">
    <text evidence="10">The sequence shown here is derived from an EMBL/GenBank/DDBJ whole genome shotgun (WGS) entry which is preliminary data.</text>
</comment>
<dbReference type="Proteomes" id="UP000011744">
    <property type="component" value="Unassembled WGS sequence"/>
</dbReference>
<dbReference type="GO" id="GO:0016780">
    <property type="term" value="F:phosphotransferase activity, for other substituted phosphate groups"/>
    <property type="evidence" value="ECO:0007669"/>
    <property type="project" value="TreeGrafter"/>
</dbReference>
<reference evidence="10 11" key="1">
    <citation type="journal article" date="2014" name="Genome Announc.">
        <title>Draft Genome Sequence of Magnetospirillum sp. Strain SO-1, a Freshwater Magnetotactic Bacterium Isolated from the Ol'khovka River, Russia.</title>
        <authorList>
            <person name="Grouzdev D.S."/>
            <person name="Dziuba M.V."/>
            <person name="Sukhacheva M.S."/>
            <person name="Mardanov A.V."/>
            <person name="Beletskiy A.V."/>
            <person name="Kuznetsov B.B."/>
            <person name="Skryabin K.G."/>
        </authorList>
    </citation>
    <scope>NUCLEOTIDE SEQUENCE [LARGE SCALE GENOMIC DNA]</scope>
    <source>
        <strain evidence="10 11">SO-1</strain>
    </source>
</reference>
<comment type="subcellular location">
    <subcellularLocation>
        <location evidence="1">Membrane</location>
        <topology evidence="1">Multi-pass membrane protein</topology>
    </subcellularLocation>
</comment>
<evidence type="ECO:0000256" key="8">
    <source>
        <dbReference type="SAM" id="Phobius"/>
    </source>
</evidence>
<feature type="transmembrane region" description="Helical" evidence="8">
    <location>
        <begin position="263"/>
        <end position="283"/>
    </location>
</feature>
<evidence type="ECO:0000256" key="4">
    <source>
        <dbReference type="ARBA" id="ARBA00022692"/>
    </source>
</evidence>
<dbReference type="NCBIfam" id="TIGR03025">
    <property type="entry name" value="EPS_sugtrans"/>
    <property type="match status" value="1"/>
</dbReference>
<evidence type="ECO:0000256" key="6">
    <source>
        <dbReference type="ARBA" id="ARBA00023136"/>
    </source>
</evidence>
<dbReference type="InterPro" id="IPR017475">
    <property type="entry name" value="EPS_sugar_tfrase"/>
</dbReference>
<keyword evidence="5 8" id="KW-1133">Transmembrane helix</keyword>
<gene>
    <name evidence="10" type="ORF">H261_03698</name>
</gene>
<dbReference type="OrthoDB" id="9808602at2"/>
<dbReference type="EMBL" id="AONQ01000006">
    <property type="protein sequence ID" value="EME71268.1"/>
    <property type="molecule type" value="Genomic_DNA"/>
</dbReference>
<dbReference type="RefSeq" id="WP_008614433.1">
    <property type="nucleotide sequence ID" value="NZ_AONQ01000006.1"/>
</dbReference>
<protein>
    <submittedName>
        <fullName evidence="10">Colanic biosynthesis UDP-glucose lipid carrier transferase</fullName>
    </submittedName>
</protein>
<feature type="transmembrane region" description="Helical" evidence="8">
    <location>
        <begin position="68"/>
        <end position="88"/>
    </location>
</feature>
<feature type="transmembrane region" description="Helical" evidence="8">
    <location>
        <begin position="36"/>
        <end position="56"/>
    </location>
</feature>
<evidence type="ECO:0000256" key="2">
    <source>
        <dbReference type="ARBA" id="ARBA00006464"/>
    </source>
</evidence>
<proteinExistence type="inferred from homology"/>
<sequence length="447" mass="49186">MLIGLVKLFDIVAILMGGGLAFVLRHGSLSMSPLQTGLLLISPPVLSFWFHVFGAYSSGRILNSAHSMNALAIGGLAGGVTLMTLGYATKTSGEFSRVWLMLWVPLSLLLLVFGRAAIGAASAHLKSAGIGRRRIAIIGRMDLIETIRRRIDLTPDGTDIVAVVALSLDSQISDHVAALRTACADTDPHGIVVAVGGQDISDVERMIVDLSSFDTDIDLFLEYSAIRWPFETTDTLAGMPVLRVMNRPWRGVASVLKAIEDRVGAVVLLVVLAPLMGLIAAAIKLDSSGPILYAQRRSGWRDREFTVYKFRTMRHDPTEQVMTTTIRNDPRVTRIGRLLRRTSLDELPQLFNVLTGSMSLVGPRPHEVFHSQGLAAITDSYLWRTRVRPGMTGWAQVNGCRGEITSAEDLEQRIAYDLFYIENWSIMFDVMILARSLALCFRDSKAY</sequence>
<evidence type="ECO:0000313" key="10">
    <source>
        <dbReference type="EMBL" id="EME71268.1"/>
    </source>
</evidence>
<dbReference type="InterPro" id="IPR003362">
    <property type="entry name" value="Bact_transf"/>
</dbReference>
<keyword evidence="6 8" id="KW-0472">Membrane</keyword>
<accession>M3AEK4</accession>
<dbReference type="GO" id="GO:0016020">
    <property type="term" value="C:membrane"/>
    <property type="evidence" value="ECO:0007669"/>
    <property type="project" value="UniProtKB-SubCell"/>
</dbReference>
<dbReference type="AlphaFoldDB" id="M3AEK4"/>
<dbReference type="PANTHER" id="PTHR30576:SF0">
    <property type="entry name" value="UNDECAPRENYL-PHOSPHATE N-ACETYLGALACTOSAMINYL 1-PHOSPHATE TRANSFERASE-RELATED"/>
    <property type="match status" value="1"/>
</dbReference>
<feature type="transmembrane region" description="Helical" evidence="8">
    <location>
        <begin position="100"/>
        <end position="125"/>
    </location>
</feature>
<feature type="domain" description="Bacterial sugar transferase" evidence="9">
    <location>
        <begin position="257"/>
        <end position="439"/>
    </location>
</feature>
<dbReference type="PATRIC" id="fig|1244869.3.peg.738"/>
<evidence type="ECO:0000256" key="3">
    <source>
        <dbReference type="ARBA" id="ARBA00022679"/>
    </source>
</evidence>
<keyword evidence="3 10" id="KW-0808">Transferase</keyword>
<comment type="similarity">
    <text evidence="2">Belongs to the bacterial sugar transferase family.</text>
</comment>
<dbReference type="GO" id="GO:0000271">
    <property type="term" value="P:polysaccharide biosynthetic process"/>
    <property type="evidence" value="ECO:0007669"/>
    <property type="project" value="UniProtKB-KW"/>
</dbReference>
<keyword evidence="4 8" id="KW-0812">Transmembrane</keyword>
<dbReference type="PANTHER" id="PTHR30576">
    <property type="entry name" value="COLANIC BIOSYNTHESIS UDP-GLUCOSE LIPID CARRIER TRANSFERASE"/>
    <property type="match status" value="1"/>
</dbReference>
<dbReference type="Pfam" id="PF13727">
    <property type="entry name" value="CoA_binding_3"/>
    <property type="match status" value="1"/>
</dbReference>